<protein>
    <recommendedName>
        <fullName evidence="4">N-acylneuraminate cytidylyltransferase</fullName>
        <ecNumber evidence="4">2.7.7.43</ecNumber>
    </recommendedName>
</protein>
<evidence type="ECO:0000256" key="2">
    <source>
        <dbReference type="ARBA" id="ARBA00005141"/>
    </source>
</evidence>
<dbReference type="PANTHER" id="PTHR21485">
    <property type="entry name" value="HAD SUPERFAMILY MEMBERS CMAS AND KDSC"/>
    <property type="match status" value="1"/>
</dbReference>
<reference evidence="6" key="2">
    <citation type="submission" date="2025-09" db="UniProtKB">
        <authorList>
            <consortium name="Ensembl"/>
        </authorList>
    </citation>
    <scope>IDENTIFICATION</scope>
</reference>
<evidence type="ECO:0000313" key="7">
    <source>
        <dbReference type="Proteomes" id="UP000472260"/>
    </source>
</evidence>
<dbReference type="InterPro" id="IPR029044">
    <property type="entry name" value="Nucleotide-diphossugar_trans"/>
</dbReference>
<dbReference type="AlphaFoldDB" id="A0A671SFF9"/>
<dbReference type="PANTHER" id="PTHR21485:SF3">
    <property type="entry name" value="N-ACYLNEURAMINATE CYTIDYLYLTRANSFERASE"/>
    <property type="match status" value="1"/>
</dbReference>
<keyword evidence="5" id="KW-0808">Transferase</keyword>
<accession>A0A671SFF9</accession>
<dbReference type="Ensembl" id="ENSSANT00000100894.1">
    <property type="protein sequence ID" value="ENSSANP00000095012.1"/>
    <property type="gene ID" value="ENSSANG00000046814.1"/>
</dbReference>
<dbReference type="EC" id="2.7.7.43" evidence="4"/>
<dbReference type="GO" id="GO:0008781">
    <property type="term" value="F:N-acylneuraminate cytidylyltransferase activity"/>
    <property type="evidence" value="ECO:0007669"/>
    <property type="project" value="UniProtKB-EC"/>
</dbReference>
<evidence type="ECO:0000256" key="4">
    <source>
        <dbReference type="ARBA" id="ARBA00012491"/>
    </source>
</evidence>
<dbReference type="GO" id="GO:0006054">
    <property type="term" value="P:N-acetylneuraminate metabolic process"/>
    <property type="evidence" value="ECO:0007669"/>
    <property type="project" value="UniProtKB-UniPathway"/>
</dbReference>
<comment type="catalytic activity">
    <reaction evidence="1">
        <text>an N-acylneuraminate + CTP = a CMP-N-acyl-beta-neuraminate + diphosphate</text>
        <dbReference type="Rhea" id="RHEA:11344"/>
        <dbReference type="ChEBI" id="CHEBI:33019"/>
        <dbReference type="ChEBI" id="CHEBI:37563"/>
        <dbReference type="ChEBI" id="CHEBI:60073"/>
        <dbReference type="ChEBI" id="CHEBI:68671"/>
        <dbReference type="EC" id="2.7.7.43"/>
    </reaction>
</comment>
<comment type="similarity">
    <text evidence="3">Belongs to the CMP-NeuNAc synthase family.</text>
</comment>
<dbReference type="InterPro" id="IPR003329">
    <property type="entry name" value="Cytidylyl_trans"/>
</dbReference>
<dbReference type="UniPathway" id="UPA00628"/>
<comment type="pathway">
    <text evidence="2">Amino-sugar metabolism; N-acetylneuraminate metabolism.</text>
</comment>
<dbReference type="SUPFAM" id="SSF53448">
    <property type="entry name" value="Nucleotide-diphospho-sugar transferases"/>
    <property type="match status" value="1"/>
</dbReference>
<gene>
    <name evidence="6" type="primary">LOC107686963</name>
</gene>
<name>A0A671SFF9_9TELE</name>
<dbReference type="SUPFAM" id="SSF56784">
    <property type="entry name" value="HAD-like"/>
    <property type="match status" value="1"/>
</dbReference>
<evidence type="ECO:0000256" key="5">
    <source>
        <dbReference type="ARBA" id="ARBA00022695"/>
    </source>
</evidence>
<keyword evidence="5" id="KW-0548">Nucleotidyltransferase</keyword>
<dbReference type="Pfam" id="PF02348">
    <property type="entry name" value="CTP_transf_3"/>
    <property type="match status" value="1"/>
</dbReference>
<dbReference type="InterPro" id="IPR023214">
    <property type="entry name" value="HAD_sf"/>
</dbReference>
<reference evidence="6" key="1">
    <citation type="submission" date="2025-08" db="UniProtKB">
        <authorList>
            <consortium name="Ensembl"/>
        </authorList>
    </citation>
    <scope>IDENTIFICATION</scope>
</reference>
<evidence type="ECO:0000313" key="6">
    <source>
        <dbReference type="Ensembl" id="ENSSANP00000095012.1"/>
    </source>
</evidence>
<dbReference type="InterPro" id="IPR036412">
    <property type="entry name" value="HAD-like_sf"/>
</dbReference>
<dbReference type="Proteomes" id="UP000472260">
    <property type="component" value="Unassembled WGS sequence"/>
</dbReference>
<evidence type="ECO:0000256" key="1">
    <source>
        <dbReference type="ARBA" id="ARBA00001862"/>
    </source>
</evidence>
<dbReference type="InterPro" id="IPR050793">
    <property type="entry name" value="CMP-NeuNAc_synthase"/>
</dbReference>
<dbReference type="Gene3D" id="3.90.550.10">
    <property type="entry name" value="Spore Coat Polysaccharide Biosynthesis Protein SpsA, Chain A"/>
    <property type="match status" value="1"/>
</dbReference>
<evidence type="ECO:0000256" key="3">
    <source>
        <dbReference type="ARBA" id="ARBA00010726"/>
    </source>
</evidence>
<sequence>MEKNIFYKVDIVCHIQATSPCLHPHHIREALQMITEQGCDYVFSVVRRHQFRWEEVDKKDCKNPTSLNIDVAHRPRRQDWPGELYENGSFYFSTRTALENGLKQLGKIAYYEMLPEYSVDIDVDIDWPVAEQRVLRFGYFGREENAAVRLFLCKVFLISNVNEPLSKGLLEKVAQLTGCGLQFGEQQNGFEMEQLMKEKKLCWDEVAFMGENSEDREILSQVGLNGVPCDSVVADLIAAKYTCQRPAGNGAVREFAEYILMLKKKSLLQVLQEHIDRANF</sequence>
<dbReference type="Gene3D" id="3.40.50.1000">
    <property type="entry name" value="HAD superfamily/HAD-like"/>
    <property type="match status" value="1"/>
</dbReference>
<keyword evidence="7" id="KW-1185">Reference proteome</keyword>
<organism evidence="6 7">
    <name type="scientific">Sinocyclocheilus anshuiensis</name>
    <dbReference type="NCBI Taxonomy" id="1608454"/>
    <lineage>
        <taxon>Eukaryota</taxon>
        <taxon>Metazoa</taxon>
        <taxon>Chordata</taxon>
        <taxon>Craniata</taxon>
        <taxon>Vertebrata</taxon>
        <taxon>Euteleostomi</taxon>
        <taxon>Actinopterygii</taxon>
        <taxon>Neopterygii</taxon>
        <taxon>Teleostei</taxon>
        <taxon>Ostariophysi</taxon>
        <taxon>Cypriniformes</taxon>
        <taxon>Cyprinidae</taxon>
        <taxon>Cyprininae</taxon>
        <taxon>Sinocyclocheilus</taxon>
    </lineage>
</organism>
<proteinExistence type="inferred from homology"/>